<dbReference type="EMBL" id="PSNW01000010">
    <property type="protein sequence ID" value="PPE72798.1"/>
    <property type="molecule type" value="Genomic_DNA"/>
</dbReference>
<gene>
    <name evidence="1" type="ORF">C3942_17300</name>
</gene>
<sequence length="364" mass="42801">MLPIARYHAGRRLMSDPANDRQFKRRNHFVPRSYLKQWAGDDGRLWVYRLLVPHERVPLWKPASPKAVTVHDHLYTKVVSGTESDEIERWLDAEFEGPAERVLDKVSREERLTADDWHRLVRFLAAQDVRTPARLMESIKRWQAQLPGMLEDVMREAVAKMEAAQKQGKRLEVEPREDSELLGGKLTTSIAAGAGMGTMRYEMIAGRNLWLFHIKHLLTRTAQHLHRHRWTILRAPPGMEWPTSDDPVIRLNFNNSENYDFGGGWGSKGSEIFMPLNPRHLMYTHIGERPPEKWSVVPDDLVDWFLRFIVEHAHRHVLARTPDHRLPVIRPRKVDREQHRHEEEQWRLWHEEQTAAETRLHPGR</sequence>
<organism evidence="1 2">
    <name type="scientific">Solimonas fluminis</name>
    <dbReference type="NCBI Taxonomy" id="2086571"/>
    <lineage>
        <taxon>Bacteria</taxon>
        <taxon>Pseudomonadati</taxon>
        <taxon>Pseudomonadota</taxon>
        <taxon>Gammaproteobacteria</taxon>
        <taxon>Nevskiales</taxon>
        <taxon>Nevskiaceae</taxon>
        <taxon>Solimonas</taxon>
    </lineage>
</organism>
<dbReference type="AlphaFoldDB" id="A0A2S5TD83"/>
<evidence type="ECO:0008006" key="3">
    <source>
        <dbReference type="Google" id="ProtNLM"/>
    </source>
</evidence>
<evidence type="ECO:0000313" key="1">
    <source>
        <dbReference type="EMBL" id="PPE72798.1"/>
    </source>
</evidence>
<protein>
    <recommendedName>
        <fullName evidence="3">DUF4238 domain-containing protein</fullName>
    </recommendedName>
</protein>
<comment type="caution">
    <text evidence="1">The sequence shown here is derived from an EMBL/GenBank/DDBJ whole genome shotgun (WGS) entry which is preliminary data.</text>
</comment>
<accession>A0A2S5TD83</accession>
<dbReference type="InterPro" id="IPR025332">
    <property type="entry name" value="DUF4238"/>
</dbReference>
<proteinExistence type="predicted"/>
<dbReference type="Pfam" id="PF14022">
    <property type="entry name" value="DUF4238"/>
    <property type="match status" value="1"/>
</dbReference>
<evidence type="ECO:0000313" key="2">
    <source>
        <dbReference type="Proteomes" id="UP000238220"/>
    </source>
</evidence>
<name>A0A2S5TD83_9GAMM</name>
<keyword evidence="2" id="KW-1185">Reference proteome</keyword>
<dbReference type="Proteomes" id="UP000238220">
    <property type="component" value="Unassembled WGS sequence"/>
</dbReference>
<reference evidence="1 2" key="1">
    <citation type="submission" date="2018-02" db="EMBL/GenBank/DDBJ databases">
        <title>Genome sequencing of Solimonas sp. HR-BB.</title>
        <authorList>
            <person name="Lee Y."/>
            <person name="Jeon C.O."/>
        </authorList>
    </citation>
    <scope>NUCLEOTIDE SEQUENCE [LARGE SCALE GENOMIC DNA]</scope>
    <source>
        <strain evidence="1 2">HR-BB</strain>
    </source>
</reference>